<feature type="transmembrane region" description="Helical" evidence="5">
    <location>
        <begin position="127"/>
        <end position="148"/>
    </location>
</feature>
<keyword evidence="4 5" id="KW-0472">Membrane</keyword>
<keyword evidence="3 5" id="KW-1133">Transmembrane helix</keyword>
<evidence type="ECO:0000313" key="7">
    <source>
        <dbReference type="Proteomes" id="UP000270296"/>
    </source>
</evidence>
<evidence type="ECO:0000256" key="2">
    <source>
        <dbReference type="ARBA" id="ARBA00022692"/>
    </source>
</evidence>
<dbReference type="AlphaFoldDB" id="A0A183IBF5"/>
<evidence type="ECO:0000256" key="4">
    <source>
        <dbReference type="ARBA" id="ARBA00023136"/>
    </source>
</evidence>
<name>A0A183IBF5_9BILA</name>
<gene>
    <name evidence="6" type="ORF">SBAD_LOCUS949</name>
</gene>
<evidence type="ECO:0000313" key="8">
    <source>
        <dbReference type="WBParaSite" id="SBAD_0000097901-mRNA-1"/>
    </source>
</evidence>
<organism evidence="8">
    <name type="scientific">Soboliphyme baturini</name>
    <dbReference type="NCBI Taxonomy" id="241478"/>
    <lineage>
        <taxon>Eukaryota</taxon>
        <taxon>Metazoa</taxon>
        <taxon>Ecdysozoa</taxon>
        <taxon>Nematoda</taxon>
        <taxon>Enoplea</taxon>
        <taxon>Dorylaimia</taxon>
        <taxon>Dioctophymatida</taxon>
        <taxon>Dioctophymatoidea</taxon>
        <taxon>Soboliphymatidae</taxon>
        <taxon>Soboliphyme</taxon>
    </lineage>
</organism>
<dbReference type="Pfam" id="PF04103">
    <property type="entry name" value="CD20"/>
    <property type="match status" value="1"/>
</dbReference>
<keyword evidence="7" id="KW-1185">Reference proteome</keyword>
<dbReference type="Proteomes" id="UP000270296">
    <property type="component" value="Unassembled WGS sequence"/>
</dbReference>
<protein>
    <submittedName>
        <fullName evidence="8">Transmembrane protein</fullName>
    </submittedName>
</protein>
<dbReference type="EMBL" id="UZAM01006667">
    <property type="protein sequence ID" value="VDO92726.1"/>
    <property type="molecule type" value="Genomic_DNA"/>
</dbReference>
<dbReference type="GO" id="GO:0016020">
    <property type="term" value="C:membrane"/>
    <property type="evidence" value="ECO:0007669"/>
    <property type="project" value="UniProtKB-SubCell"/>
</dbReference>
<keyword evidence="2 5" id="KW-0812">Transmembrane</keyword>
<evidence type="ECO:0000313" key="6">
    <source>
        <dbReference type="EMBL" id="VDO92726.1"/>
    </source>
</evidence>
<evidence type="ECO:0000256" key="1">
    <source>
        <dbReference type="ARBA" id="ARBA00004141"/>
    </source>
</evidence>
<dbReference type="InterPro" id="IPR007237">
    <property type="entry name" value="CD20-like"/>
</dbReference>
<sequence length="254" mass="28550">MFQQDGVDSTRYFWMKVSYDHTVIRINADATPDVSHGTEETAPLGFNAKLEWQDKTLPDSSASVLNPRVVSTAPPPPVYSFSHAYEIINPLKEYPCLFRILIFNACVAFLLLPTGLTCNCFSDFCPYYTGVWTALLLFITVILGIVAVRTDRTNLFVALLVLAVLSTVACIILGVFSVLNWLKVGDPEDVSHICLLRHYDADRLSYIYRFQTKYDFDSCVKNVKMGLSLNAVMILLAATESKRLSNIRMGYVCF</sequence>
<evidence type="ECO:0000256" key="3">
    <source>
        <dbReference type="ARBA" id="ARBA00022989"/>
    </source>
</evidence>
<dbReference type="WBParaSite" id="SBAD_0000097901-mRNA-1">
    <property type="protein sequence ID" value="SBAD_0000097901-mRNA-1"/>
    <property type="gene ID" value="SBAD_0000097901"/>
</dbReference>
<reference evidence="6 7" key="2">
    <citation type="submission" date="2018-11" db="EMBL/GenBank/DDBJ databases">
        <authorList>
            <consortium name="Pathogen Informatics"/>
        </authorList>
    </citation>
    <scope>NUCLEOTIDE SEQUENCE [LARGE SCALE GENOMIC DNA]</scope>
</reference>
<dbReference type="OrthoDB" id="5868512at2759"/>
<evidence type="ECO:0000256" key="5">
    <source>
        <dbReference type="SAM" id="Phobius"/>
    </source>
</evidence>
<feature type="transmembrane region" description="Helical" evidence="5">
    <location>
        <begin position="96"/>
        <end position="115"/>
    </location>
</feature>
<accession>A0A183IBF5</accession>
<reference evidence="8" key="1">
    <citation type="submission" date="2016-06" db="UniProtKB">
        <authorList>
            <consortium name="WormBaseParasite"/>
        </authorList>
    </citation>
    <scope>IDENTIFICATION</scope>
</reference>
<proteinExistence type="predicted"/>
<feature type="transmembrane region" description="Helical" evidence="5">
    <location>
        <begin position="155"/>
        <end position="179"/>
    </location>
</feature>
<comment type="subcellular location">
    <subcellularLocation>
        <location evidence="1">Membrane</location>
        <topology evidence="1">Multi-pass membrane protein</topology>
    </subcellularLocation>
</comment>